<dbReference type="RefSeq" id="WP_057800132.1">
    <property type="nucleotide sequence ID" value="NZ_BJZZ01000028.1"/>
</dbReference>
<keyword evidence="2" id="KW-1185">Reference proteome</keyword>
<evidence type="ECO:0000313" key="1">
    <source>
        <dbReference type="EMBL" id="KRO23517.1"/>
    </source>
</evidence>
<comment type="caution">
    <text evidence="1">The sequence shown here is derived from an EMBL/GenBank/DDBJ whole genome shotgun (WGS) entry which is preliminary data.</text>
</comment>
<sequence length="141" mass="16163">MKKDVTLKFHHVGHPVPLAQIKDNPETKYSELYDMYSLDEQNDFSLPIELHAFGPKSSLDPLIQSQPHVAFTTNNIKKALEGEHVLMPLYEPFKGYQCAMILVNEQPIEIIETTLSESEIWGDGIFKDSILYPHGDERRSH</sequence>
<accession>A0A0R2NHT3</accession>
<dbReference type="Proteomes" id="UP000051249">
    <property type="component" value="Unassembled WGS sequence"/>
</dbReference>
<dbReference type="PATRIC" id="fig|480391.4.peg.929"/>
<gene>
    <name evidence="1" type="ORF">IV88_GL000914</name>
</gene>
<evidence type="ECO:0000313" key="2">
    <source>
        <dbReference type="Proteomes" id="UP000051249"/>
    </source>
</evidence>
<name>A0A0R2NHT3_9LACO</name>
<dbReference type="OrthoDB" id="1986818at2"/>
<organism evidence="1 2">
    <name type="scientific">Pediococcus argentinicus</name>
    <dbReference type="NCBI Taxonomy" id="480391"/>
    <lineage>
        <taxon>Bacteria</taxon>
        <taxon>Bacillati</taxon>
        <taxon>Bacillota</taxon>
        <taxon>Bacilli</taxon>
        <taxon>Lactobacillales</taxon>
        <taxon>Lactobacillaceae</taxon>
        <taxon>Pediococcus</taxon>
    </lineage>
</organism>
<proteinExistence type="predicted"/>
<reference evidence="1 2" key="1">
    <citation type="journal article" date="2015" name="Genome Announc.">
        <title>Expanding the biotechnology potential of lactobacilli through comparative genomics of 213 strains and associated genera.</title>
        <authorList>
            <person name="Sun Z."/>
            <person name="Harris H.M."/>
            <person name="McCann A."/>
            <person name="Guo C."/>
            <person name="Argimon S."/>
            <person name="Zhang W."/>
            <person name="Yang X."/>
            <person name="Jeffery I.B."/>
            <person name="Cooney J.C."/>
            <person name="Kagawa T.F."/>
            <person name="Liu W."/>
            <person name="Song Y."/>
            <person name="Salvetti E."/>
            <person name="Wrobel A."/>
            <person name="Rasinkangas P."/>
            <person name="Parkhill J."/>
            <person name="Rea M.C."/>
            <person name="O'Sullivan O."/>
            <person name="Ritari J."/>
            <person name="Douillard F.P."/>
            <person name="Paul Ross R."/>
            <person name="Yang R."/>
            <person name="Briner A.E."/>
            <person name="Felis G.E."/>
            <person name="de Vos W.M."/>
            <person name="Barrangou R."/>
            <person name="Klaenhammer T.R."/>
            <person name="Caufield P.W."/>
            <person name="Cui Y."/>
            <person name="Zhang H."/>
            <person name="O'Toole P.W."/>
        </authorList>
    </citation>
    <scope>NUCLEOTIDE SEQUENCE [LARGE SCALE GENOMIC DNA]</scope>
    <source>
        <strain evidence="1 2">DSM 23026</strain>
    </source>
</reference>
<dbReference type="AlphaFoldDB" id="A0A0R2NHT3"/>
<dbReference type="EMBL" id="JQCQ01000029">
    <property type="protein sequence ID" value="KRO23517.1"/>
    <property type="molecule type" value="Genomic_DNA"/>
</dbReference>
<protein>
    <submittedName>
        <fullName evidence="1">Uncharacterized protein</fullName>
    </submittedName>
</protein>